<gene>
    <name evidence="3" type="ORF">IEO21_05904</name>
</gene>
<sequence length="262" mass="29604">MLTAESFHWLLIWVILRRTDLPRQSANRACERFFVPRDQIKCPAAKRAWLYEDGPVSIRGNALVTRLIIKRRCSCYIREEAFVTDTGRNGGMRAGKDERENKSSTMGYTSSGEFEPDDGDSEGDTRVPQSTGCPNRRLSRRLADSGTCARGWLPRTWDPGAQRQTARGQASLVPHVLRRKHSEATRGTSLCLTSNSGFHDVRPRAHGATTLEDCHHKEAATLLRDEATFARNPYGWGFQGWLECAISMGGYRQEYFTLRGHK</sequence>
<comment type="caution">
    <text evidence="3">The sequence shown here is derived from an EMBL/GenBank/DDBJ whole genome shotgun (WGS) entry which is preliminary data.</text>
</comment>
<reference evidence="3" key="1">
    <citation type="submission" date="2020-11" db="EMBL/GenBank/DDBJ databases">
        <authorList>
            <person name="Koelle M."/>
            <person name="Horta M.A.C."/>
            <person name="Nowrousian M."/>
            <person name="Ohm R.A."/>
            <person name="Benz P."/>
            <person name="Pilgard A."/>
        </authorList>
    </citation>
    <scope>NUCLEOTIDE SEQUENCE</scope>
    <source>
        <strain evidence="3">FPRL280</strain>
    </source>
</reference>
<protein>
    <submittedName>
        <fullName evidence="3">Uncharacterized protein</fullName>
    </submittedName>
</protein>
<dbReference type="AlphaFoldDB" id="A0A8H7P102"/>
<feature type="compositionally biased region" description="Polar residues" evidence="1">
    <location>
        <begin position="103"/>
        <end position="112"/>
    </location>
</feature>
<accession>A0A8H7P102</accession>
<organism evidence="3 4">
    <name type="scientific">Rhodonia placenta</name>
    <dbReference type="NCBI Taxonomy" id="104341"/>
    <lineage>
        <taxon>Eukaryota</taxon>
        <taxon>Fungi</taxon>
        <taxon>Dikarya</taxon>
        <taxon>Basidiomycota</taxon>
        <taxon>Agaricomycotina</taxon>
        <taxon>Agaricomycetes</taxon>
        <taxon>Polyporales</taxon>
        <taxon>Adustoporiaceae</taxon>
        <taxon>Rhodonia</taxon>
    </lineage>
</organism>
<name>A0A8H7P102_9APHY</name>
<keyword evidence="2" id="KW-0732">Signal</keyword>
<feature type="signal peptide" evidence="2">
    <location>
        <begin position="1"/>
        <end position="19"/>
    </location>
</feature>
<evidence type="ECO:0000313" key="4">
    <source>
        <dbReference type="Proteomes" id="UP000639403"/>
    </source>
</evidence>
<evidence type="ECO:0000256" key="1">
    <source>
        <dbReference type="SAM" id="MobiDB-lite"/>
    </source>
</evidence>
<evidence type="ECO:0000313" key="3">
    <source>
        <dbReference type="EMBL" id="KAF9812908.1"/>
    </source>
</evidence>
<dbReference type="EMBL" id="JADOXO010000118">
    <property type="protein sequence ID" value="KAF9812908.1"/>
    <property type="molecule type" value="Genomic_DNA"/>
</dbReference>
<proteinExistence type="predicted"/>
<evidence type="ECO:0000256" key="2">
    <source>
        <dbReference type="SAM" id="SignalP"/>
    </source>
</evidence>
<feature type="chain" id="PRO_5034060508" evidence="2">
    <location>
        <begin position="20"/>
        <end position="262"/>
    </location>
</feature>
<dbReference type="Proteomes" id="UP000639403">
    <property type="component" value="Unassembled WGS sequence"/>
</dbReference>
<feature type="region of interest" description="Disordered" evidence="1">
    <location>
        <begin position="87"/>
        <end position="138"/>
    </location>
</feature>
<reference evidence="3" key="2">
    <citation type="journal article" name="Front. Microbiol.">
        <title>Degradative Capacity of Two Strains of Rhodonia placenta: From Phenotype to Genotype.</title>
        <authorList>
            <person name="Kolle M."/>
            <person name="Horta M.A.C."/>
            <person name="Nowrousian M."/>
            <person name="Ohm R.A."/>
            <person name="Benz J.P."/>
            <person name="Pilgard A."/>
        </authorList>
    </citation>
    <scope>NUCLEOTIDE SEQUENCE</scope>
    <source>
        <strain evidence="3">FPRL280</strain>
    </source>
</reference>